<protein>
    <submittedName>
        <fullName evidence="10">Multisubunit sodium/proton antiporter MrpD subunit</fullName>
    </submittedName>
</protein>
<evidence type="ECO:0000256" key="7">
    <source>
        <dbReference type="RuleBase" id="RU000320"/>
    </source>
</evidence>
<dbReference type="EMBL" id="SGWX01000001">
    <property type="protein sequence ID" value="RZS60818.1"/>
    <property type="molecule type" value="Genomic_DNA"/>
</dbReference>
<keyword evidence="6 8" id="KW-0472">Membrane</keyword>
<keyword evidence="11" id="KW-1185">Reference proteome</keyword>
<feature type="transmembrane region" description="Helical" evidence="8">
    <location>
        <begin position="445"/>
        <end position="470"/>
    </location>
</feature>
<organism evidence="10 11">
    <name type="scientific">Xylanimonas ulmi</name>
    <dbReference type="NCBI Taxonomy" id="228973"/>
    <lineage>
        <taxon>Bacteria</taxon>
        <taxon>Bacillati</taxon>
        <taxon>Actinomycetota</taxon>
        <taxon>Actinomycetes</taxon>
        <taxon>Micrococcales</taxon>
        <taxon>Promicromonosporaceae</taxon>
        <taxon>Xylanimonas</taxon>
    </lineage>
</organism>
<evidence type="ECO:0000313" key="10">
    <source>
        <dbReference type="EMBL" id="RZS60818.1"/>
    </source>
</evidence>
<comment type="subcellular location">
    <subcellularLocation>
        <location evidence="1">Cell membrane</location>
        <topology evidence="1">Multi-pass membrane protein</topology>
    </subcellularLocation>
    <subcellularLocation>
        <location evidence="7">Membrane</location>
        <topology evidence="7">Multi-pass membrane protein</topology>
    </subcellularLocation>
</comment>
<feature type="transmembrane region" description="Helical" evidence="8">
    <location>
        <begin position="232"/>
        <end position="250"/>
    </location>
</feature>
<feature type="transmembrane region" description="Helical" evidence="8">
    <location>
        <begin position="123"/>
        <end position="140"/>
    </location>
</feature>
<dbReference type="RefSeq" id="WP_130413035.1">
    <property type="nucleotide sequence ID" value="NZ_SGWX01000001.1"/>
</dbReference>
<dbReference type="InterPro" id="IPR001750">
    <property type="entry name" value="ND/Mrp_TM"/>
</dbReference>
<dbReference type="Pfam" id="PF00361">
    <property type="entry name" value="Proton_antipo_M"/>
    <property type="match status" value="1"/>
</dbReference>
<feature type="transmembrane region" description="Helical" evidence="8">
    <location>
        <begin position="71"/>
        <end position="88"/>
    </location>
</feature>
<feature type="transmembrane region" description="Helical" evidence="8">
    <location>
        <begin position="519"/>
        <end position="540"/>
    </location>
</feature>
<feature type="transmembrane region" description="Helical" evidence="8">
    <location>
        <begin position="262"/>
        <end position="283"/>
    </location>
</feature>
<sequence length="546" mass="56189">MVALVLLPVLLGVALYKAPTAPAKALAFAGQGWLAWRAVTLLARTVREGPTLEVLGGGDGFVYIALRGERAALALVVLTVVLVTAALAHALGEPYFDNRLLLLLLVLQGLVAGVLLTDDVFNLFVLFEVATLTTILLVMFKRDRRNTYDGLYYLMVQIVAMTFFLFGLAYLYRVFGVLSVTEIAAMVGQGVDGRALVAPFAFMVTGLALKAGLFPLFSFVPRSYANPGAPTVVLMLMSGVLVTAALFWVARLVDLFAPALDVSGFLAVVGLVTGVAGAAKALAQRDIRLLLAYSTVSQAGLVTLGLAAGTAAASGGAIAHLANHALAKSALFLTAAAIGRRYGSVRLDEIRGVARRMPLVTALSAVAVLGMLGAPFTGGAWSKDLIASGAAGTWVEAAVWVVNIGTALVFVRYCAMFFGTPPPPLAPAAAPAPTRAVRLGQGAKVGVVVALTLACLATGVLAVPTAHLLLGADVAVSAGTTAAKAAAFAATIAVALLAHRYLGPAARRLRAPLTRTLSLPYACLALTVFFAATALAGSIATRGVAG</sequence>
<keyword evidence="3" id="KW-1003">Cell membrane</keyword>
<comment type="caution">
    <text evidence="10">The sequence shown here is derived from an EMBL/GenBank/DDBJ whole genome shotgun (WGS) entry which is preliminary data.</text>
</comment>
<feature type="transmembrane region" description="Helical" evidence="8">
    <location>
        <begin position="100"/>
        <end position="117"/>
    </location>
</feature>
<evidence type="ECO:0000256" key="1">
    <source>
        <dbReference type="ARBA" id="ARBA00004651"/>
    </source>
</evidence>
<dbReference type="PANTHER" id="PTHR42703">
    <property type="entry name" value="NADH DEHYDROGENASE"/>
    <property type="match status" value="1"/>
</dbReference>
<gene>
    <name evidence="10" type="ORF">EV386_1098</name>
</gene>
<feature type="transmembrane region" description="Helical" evidence="8">
    <location>
        <begin position="476"/>
        <end position="498"/>
    </location>
</feature>
<dbReference type="Proteomes" id="UP000293852">
    <property type="component" value="Unassembled WGS sequence"/>
</dbReference>
<comment type="similarity">
    <text evidence="2">Belongs to the CPA3 antiporters (TC 2.A.63) subunit D family.</text>
</comment>
<name>A0A4Q7M2W3_9MICO</name>
<feature type="domain" description="NADH:quinone oxidoreductase/Mrp antiporter transmembrane" evidence="9">
    <location>
        <begin position="118"/>
        <end position="394"/>
    </location>
</feature>
<evidence type="ECO:0000256" key="8">
    <source>
        <dbReference type="SAM" id="Phobius"/>
    </source>
</evidence>
<reference evidence="10 11" key="1">
    <citation type="submission" date="2019-02" db="EMBL/GenBank/DDBJ databases">
        <title>Sequencing the genomes of 1000 actinobacteria strains.</title>
        <authorList>
            <person name="Klenk H.-P."/>
        </authorList>
    </citation>
    <scope>NUCLEOTIDE SEQUENCE [LARGE SCALE GENOMIC DNA]</scope>
    <source>
        <strain evidence="10 11">DSM 16932</strain>
    </source>
</reference>
<evidence type="ECO:0000256" key="6">
    <source>
        <dbReference type="ARBA" id="ARBA00023136"/>
    </source>
</evidence>
<feature type="transmembrane region" description="Helical" evidence="8">
    <location>
        <begin position="290"/>
        <end position="311"/>
    </location>
</feature>
<accession>A0A4Q7M2W3</accession>
<keyword evidence="5 8" id="KW-1133">Transmembrane helix</keyword>
<evidence type="ECO:0000259" key="9">
    <source>
        <dbReference type="Pfam" id="PF00361"/>
    </source>
</evidence>
<dbReference type="PANTHER" id="PTHR42703:SF1">
    <property type="entry name" value="NA(+)_H(+) ANTIPORTER SUBUNIT D1"/>
    <property type="match status" value="1"/>
</dbReference>
<dbReference type="GO" id="GO:0005886">
    <property type="term" value="C:plasma membrane"/>
    <property type="evidence" value="ECO:0007669"/>
    <property type="project" value="UniProtKB-SubCell"/>
</dbReference>
<dbReference type="OrthoDB" id="9811798at2"/>
<feature type="transmembrane region" description="Helical" evidence="8">
    <location>
        <begin position="359"/>
        <end position="377"/>
    </location>
</feature>
<keyword evidence="4 7" id="KW-0812">Transmembrane</keyword>
<dbReference type="InterPro" id="IPR050586">
    <property type="entry name" value="CPA3_Na-H_Antiporter_D"/>
</dbReference>
<feature type="transmembrane region" description="Helical" evidence="8">
    <location>
        <begin position="397"/>
        <end position="415"/>
    </location>
</feature>
<feature type="transmembrane region" description="Helical" evidence="8">
    <location>
        <begin position="152"/>
        <end position="175"/>
    </location>
</feature>
<evidence type="ECO:0000313" key="11">
    <source>
        <dbReference type="Proteomes" id="UP000293852"/>
    </source>
</evidence>
<evidence type="ECO:0000256" key="3">
    <source>
        <dbReference type="ARBA" id="ARBA00022475"/>
    </source>
</evidence>
<evidence type="ECO:0000256" key="4">
    <source>
        <dbReference type="ARBA" id="ARBA00022692"/>
    </source>
</evidence>
<evidence type="ECO:0000256" key="5">
    <source>
        <dbReference type="ARBA" id="ARBA00022989"/>
    </source>
</evidence>
<proteinExistence type="inferred from homology"/>
<evidence type="ECO:0000256" key="2">
    <source>
        <dbReference type="ARBA" id="ARBA00005346"/>
    </source>
</evidence>
<dbReference type="AlphaFoldDB" id="A0A4Q7M2W3"/>
<feature type="transmembrane region" description="Helical" evidence="8">
    <location>
        <begin position="317"/>
        <end position="338"/>
    </location>
</feature>
<feature type="transmembrane region" description="Helical" evidence="8">
    <location>
        <begin position="195"/>
        <end position="220"/>
    </location>
</feature>